<feature type="compositionally biased region" description="Polar residues" evidence="1">
    <location>
        <begin position="255"/>
        <end position="268"/>
    </location>
</feature>
<comment type="caution">
    <text evidence="2">The sequence shown here is derived from an EMBL/GenBank/DDBJ whole genome shotgun (WGS) entry which is preliminary data.</text>
</comment>
<feature type="compositionally biased region" description="Polar residues" evidence="1">
    <location>
        <begin position="297"/>
        <end position="309"/>
    </location>
</feature>
<accession>A0ABT7P3V1</accession>
<evidence type="ECO:0000313" key="2">
    <source>
        <dbReference type="EMBL" id="MDM3927776.1"/>
    </source>
</evidence>
<reference evidence="3" key="2">
    <citation type="submission" date="2023-06" db="EMBL/GenBank/DDBJ databases">
        <title>Itaconate inhibition of nontuberculous mycobacteria.</title>
        <authorList>
            <person name="Spilker T."/>
        </authorList>
    </citation>
    <scope>NUCLEOTIDE SEQUENCE [LARGE SCALE GENOMIC DNA]</scope>
    <source>
        <strain evidence="3">FLAC1071</strain>
    </source>
</reference>
<dbReference type="EMBL" id="JASZZX010000016">
    <property type="protein sequence ID" value="MDM3927776.1"/>
    <property type="molecule type" value="Genomic_DNA"/>
</dbReference>
<protein>
    <submittedName>
        <fullName evidence="2">IS200/IS605 family element transposase accessory protein TnpB</fullName>
    </submittedName>
</protein>
<evidence type="ECO:0000313" key="3">
    <source>
        <dbReference type="Proteomes" id="UP001529272"/>
    </source>
</evidence>
<gene>
    <name evidence="2" type="ORF">QRB35_17340</name>
</gene>
<evidence type="ECO:0000256" key="1">
    <source>
        <dbReference type="SAM" id="MobiDB-lite"/>
    </source>
</evidence>
<proteinExistence type="predicted"/>
<dbReference type="RefSeq" id="WP_145929569.1">
    <property type="nucleotide sequence ID" value="NZ_CP012886.2"/>
</dbReference>
<organism evidence="2 3">
    <name type="scientific">Mycobacterium intracellulare subsp. chimaera</name>
    <dbReference type="NCBI Taxonomy" id="222805"/>
    <lineage>
        <taxon>Bacteria</taxon>
        <taxon>Bacillati</taxon>
        <taxon>Actinomycetota</taxon>
        <taxon>Actinomycetes</taxon>
        <taxon>Mycobacteriales</taxon>
        <taxon>Mycobacteriaceae</taxon>
        <taxon>Mycobacterium</taxon>
        <taxon>Mycobacterium avium complex (MAC)</taxon>
    </lineage>
</organism>
<dbReference type="Proteomes" id="UP001529272">
    <property type="component" value="Unassembled WGS sequence"/>
</dbReference>
<feature type="region of interest" description="Disordered" evidence="1">
    <location>
        <begin position="230"/>
        <end position="309"/>
    </location>
</feature>
<feature type="compositionally biased region" description="Polar residues" evidence="1">
    <location>
        <begin position="276"/>
        <end position="289"/>
    </location>
</feature>
<reference evidence="2 3" key="1">
    <citation type="submission" date="2023-06" db="EMBL/GenBank/DDBJ databases">
        <title>Itaconate inhibition of nontuberculous mycobacteria.</title>
        <authorList>
            <person name="Breen P."/>
            <person name="Zimbric M."/>
            <person name="Caverly L."/>
        </authorList>
    </citation>
    <scope>NUCLEOTIDE SEQUENCE [LARGE SCALE GENOMIC DNA]</scope>
    <source>
        <strain evidence="2 3">FLAC1071</strain>
    </source>
</reference>
<keyword evidence="3" id="KW-1185">Reference proteome</keyword>
<name>A0ABT7P3V1_MYCIT</name>
<sequence length="309" mass="33678">MANAPRGRYVLSGPAVFTHRGQEWTERITGGNSISYVLTRKAGRAGVYLTASWAIPALPYWDGRHETDPGDDVVVTGPVVAVDLNDGHLAVRRLDEYGNPVGAPGRIDIDLTGAAARRDAQVRHAITQLLQYTRRHGITAIAVEDLNFADARATGRETMGRGPQGKRFRRTVSGIPTAVFRNRLAAMTARAGIELWAVNPAYSSIWGGQHWQHPYPNVTRHQAAATVIGRRAQGLPARRRKGVTPQRPEDRPVRATNQTGPRSPTVTGSRHEPRTRGSTSRGPCSTRTRQPGRATVTPAQVANHGQLQL</sequence>